<dbReference type="AlphaFoldDB" id="A0A0D3F208"/>
<evidence type="ECO:0000313" key="1">
    <source>
        <dbReference type="EnsemblPlants" id="OBART02G07440.1"/>
    </source>
</evidence>
<reference evidence="1" key="1">
    <citation type="journal article" date="2009" name="Rice">
        <title>De Novo Next Generation Sequencing of Plant Genomes.</title>
        <authorList>
            <person name="Rounsley S."/>
            <person name="Marri P.R."/>
            <person name="Yu Y."/>
            <person name="He R."/>
            <person name="Sisneros N."/>
            <person name="Goicoechea J.L."/>
            <person name="Lee S.J."/>
            <person name="Angelova A."/>
            <person name="Kudrna D."/>
            <person name="Luo M."/>
            <person name="Affourtit J."/>
            <person name="Desany B."/>
            <person name="Knight J."/>
            <person name="Niazi F."/>
            <person name="Egholm M."/>
            <person name="Wing R.A."/>
        </authorList>
    </citation>
    <scope>NUCLEOTIDE SEQUENCE [LARGE SCALE GENOMIC DNA]</scope>
    <source>
        <strain evidence="1">cv. IRGC 105608</strain>
    </source>
</reference>
<reference evidence="1" key="2">
    <citation type="submission" date="2015-03" db="UniProtKB">
        <authorList>
            <consortium name="EnsemblPlants"/>
        </authorList>
    </citation>
    <scope>IDENTIFICATION</scope>
</reference>
<dbReference type="EnsemblPlants" id="OBART02G07440.1">
    <property type="protein sequence ID" value="OBART02G07440.1"/>
    <property type="gene ID" value="OBART02G07440"/>
</dbReference>
<sequence>MTNISVKEWGLAGERELRVDHAGRRSSLELHMQGGEPCRCHKLLPSAAQDYVRKPHPLLVPLTLKGGDNPSLLTIGSLRTSGQSDL</sequence>
<organism evidence="1">
    <name type="scientific">Oryza barthii</name>
    <dbReference type="NCBI Taxonomy" id="65489"/>
    <lineage>
        <taxon>Eukaryota</taxon>
        <taxon>Viridiplantae</taxon>
        <taxon>Streptophyta</taxon>
        <taxon>Embryophyta</taxon>
        <taxon>Tracheophyta</taxon>
        <taxon>Spermatophyta</taxon>
        <taxon>Magnoliopsida</taxon>
        <taxon>Liliopsida</taxon>
        <taxon>Poales</taxon>
        <taxon>Poaceae</taxon>
        <taxon>BOP clade</taxon>
        <taxon>Oryzoideae</taxon>
        <taxon>Oryzeae</taxon>
        <taxon>Oryzinae</taxon>
        <taxon>Oryza</taxon>
    </lineage>
</organism>
<dbReference type="Gramene" id="OBART02G07440.1">
    <property type="protein sequence ID" value="OBART02G07440.1"/>
    <property type="gene ID" value="OBART02G07440"/>
</dbReference>
<keyword evidence="2" id="KW-1185">Reference proteome</keyword>
<proteinExistence type="predicted"/>
<dbReference type="PaxDb" id="65489-OBART02G07440.1"/>
<protein>
    <submittedName>
        <fullName evidence="1">Uncharacterized protein</fullName>
    </submittedName>
</protein>
<dbReference type="HOGENOM" id="CLU_180351_0_0_1"/>
<accession>A0A0D3F208</accession>
<evidence type="ECO:0000313" key="2">
    <source>
        <dbReference type="Proteomes" id="UP000026960"/>
    </source>
</evidence>
<name>A0A0D3F208_9ORYZ</name>
<dbReference type="Proteomes" id="UP000026960">
    <property type="component" value="Chromosome 2"/>
</dbReference>